<feature type="signal peptide" evidence="2">
    <location>
        <begin position="1"/>
        <end position="21"/>
    </location>
</feature>
<keyword evidence="2" id="KW-0732">Signal</keyword>
<evidence type="ECO:0008006" key="5">
    <source>
        <dbReference type="Google" id="ProtNLM"/>
    </source>
</evidence>
<protein>
    <recommendedName>
        <fullName evidence="5">PEP-CTERM protein-sorting domain-containing protein</fullName>
    </recommendedName>
</protein>
<organism evidence="3 4">
    <name type="scientific">Blastopirellula marina</name>
    <dbReference type="NCBI Taxonomy" id="124"/>
    <lineage>
        <taxon>Bacteria</taxon>
        <taxon>Pseudomonadati</taxon>
        <taxon>Planctomycetota</taxon>
        <taxon>Planctomycetia</taxon>
        <taxon>Pirellulales</taxon>
        <taxon>Pirellulaceae</taxon>
        <taxon>Blastopirellula</taxon>
    </lineage>
</organism>
<dbReference type="OrthoDB" id="9554417at2"/>
<gene>
    <name evidence="3" type="ORF">C5Y83_27580</name>
</gene>
<keyword evidence="1" id="KW-0472">Membrane</keyword>
<name>A0A2S8FCD2_9BACT</name>
<proteinExistence type="predicted"/>
<feature type="transmembrane region" description="Helical" evidence="1">
    <location>
        <begin position="226"/>
        <end position="247"/>
    </location>
</feature>
<dbReference type="AlphaFoldDB" id="A0A2S8FCD2"/>
<keyword evidence="1" id="KW-1133">Transmembrane helix</keyword>
<dbReference type="Proteomes" id="UP000238322">
    <property type="component" value="Unassembled WGS sequence"/>
</dbReference>
<dbReference type="EMBL" id="PUHY01000015">
    <property type="protein sequence ID" value="PQO29807.1"/>
    <property type="molecule type" value="Genomic_DNA"/>
</dbReference>
<keyword evidence="1" id="KW-0812">Transmembrane</keyword>
<evidence type="ECO:0000313" key="4">
    <source>
        <dbReference type="Proteomes" id="UP000238322"/>
    </source>
</evidence>
<comment type="caution">
    <text evidence="3">The sequence shown here is derived from an EMBL/GenBank/DDBJ whole genome shotgun (WGS) entry which is preliminary data.</text>
</comment>
<evidence type="ECO:0000256" key="2">
    <source>
        <dbReference type="SAM" id="SignalP"/>
    </source>
</evidence>
<feature type="chain" id="PRO_5015528317" description="PEP-CTERM protein-sorting domain-containing protein" evidence="2">
    <location>
        <begin position="22"/>
        <end position="259"/>
    </location>
</feature>
<reference evidence="3 4" key="1">
    <citation type="submission" date="2018-02" db="EMBL/GenBank/DDBJ databases">
        <title>Comparative genomes isolates from brazilian mangrove.</title>
        <authorList>
            <person name="Araujo J.E."/>
            <person name="Taketani R.G."/>
            <person name="Silva M.C.P."/>
            <person name="Loureco M.V."/>
            <person name="Andreote F.D."/>
        </authorList>
    </citation>
    <scope>NUCLEOTIDE SEQUENCE [LARGE SCALE GENOMIC DNA]</scope>
    <source>
        <strain evidence="3 4">Hex-1 MGV</strain>
    </source>
</reference>
<accession>A0A2S8FCD2</accession>
<evidence type="ECO:0000256" key="1">
    <source>
        <dbReference type="SAM" id="Phobius"/>
    </source>
</evidence>
<evidence type="ECO:0000313" key="3">
    <source>
        <dbReference type="EMBL" id="PQO29807.1"/>
    </source>
</evidence>
<sequence length="259" mass="27534">MRNIALLTLIAVFAFPQISSAEPLLQLYLEGGTYDQATESWTLTPYGSTGGAPFRIWAIGNTSKATIYDVKLAISYSSEAEANGPLNISLTPSTMGGTGSYNGFTEGSATTLDPFFIQRNTSGDTPQLGGGGYLSSHGVYGDGVFWQEFGLGDFDQEETLIGDFTNGFAGPGKRLGQINVYDVTVTGSSIHPTTVHFDLYDHVEAQNGVRGVFAPFSHDADATAQIAPVPSAAMMLLTAVFGLGGMARFRRWFSKPNAA</sequence>
<dbReference type="NCBIfam" id="NF038141">
    <property type="entry name" value="choice_anch_N"/>
    <property type="match status" value="1"/>
</dbReference>
<dbReference type="RefSeq" id="WP_105333001.1">
    <property type="nucleotide sequence ID" value="NZ_PUHY01000015.1"/>
</dbReference>